<accession>E1QK87</accession>
<gene>
    <name evidence="2" type="ordered locus">Deba_2626</name>
</gene>
<organism evidence="2 3">
    <name type="scientific">Desulfarculus baarsii (strain ATCC 33931 / DSM 2075 / LMG 7858 / VKM B-1802 / 2st14)</name>
    <dbReference type="NCBI Taxonomy" id="644282"/>
    <lineage>
        <taxon>Bacteria</taxon>
        <taxon>Pseudomonadati</taxon>
        <taxon>Thermodesulfobacteriota</taxon>
        <taxon>Desulfarculia</taxon>
        <taxon>Desulfarculales</taxon>
        <taxon>Desulfarculaceae</taxon>
        <taxon>Desulfarculus</taxon>
    </lineage>
</organism>
<keyword evidence="3" id="KW-1185">Reference proteome</keyword>
<evidence type="ECO:0000256" key="1">
    <source>
        <dbReference type="SAM" id="SignalP"/>
    </source>
</evidence>
<dbReference type="OrthoDB" id="5520430at2"/>
<evidence type="ECO:0000313" key="2">
    <source>
        <dbReference type="EMBL" id="ADK85980.1"/>
    </source>
</evidence>
<keyword evidence="1" id="KW-0732">Signal</keyword>
<sequence length="142" mass="15685">MKRSWIGLAVIFALLMVPSLAAAEEVTVEGSIQGLLCALNKKACPVGAEDVVAAIEQNFVLVDAEGNWYAISNIGQQWLSRLLGKKVKVQGTLSQANRSIKVNQAWQDDNGSWKLIYSPEIVRKVMEQMEWNYPVPLVDVGK</sequence>
<name>E1QK87_DESB2</name>
<reference evidence="2 3" key="1">
    <citation type="journal article" date="2010" name="Stand. Genomic Sci.">
        <title>Complete genome sequence of Desulfarculus baarsii type strain (2st14).</title>
        <authorList>
            <person name="Sun H."/>
            <person name="Spring S."/>
            <person name="Lapidus A."/>
            <person name="Davenport K."/>
            <person name="Del Rio T.G."/>
            <person name="Tice H."/>
            <person name="Nolan M."/>
            <person name="Copeland A."/>
            <person name="Cheng J.F."/>
            <person name="Lucas S."/>
            <person name="Tapia R."/>
            <person name="Goodwin L."/>
            <person name="Pitluck S."/>
            <person name="Ivanova N."/>
            <person name="Pagani I."/>
            <person name="Mavromatis K."/>
            <person name="Ovchinnikova G."/>
            <person name="Pati A."/>
            <person name="Chen A."/>
            <person name="Palaniappan K."/>
            <person name="Hauser L."/>
            <person name="Chang Y.J."/>
            <person name="Jeffries C.D."/>
            <person name="Detter J.C."/>
            <person name="Han C."/>
            <person name="Rohde M."/>
            <person name="Brambilla E."/>
            <person name="Goker M."/>
            <person name="Woyke T."/>
            <person name="Bristow J."/>
            <person name="Eisen J.A."/>
            <person name="Markowitz V."/>
            <person name="Hugenholtz P."/>
            <person name="Kyrpides N.C."/>
            <person name="Klenk H.P."/>
            <person name="Land M."/>
        </authorList>
    </citation>
    <scope>NUCLEOTIDE SEQUENCE [LARGE SCALE GENOMIC DNA]</scope>
    <source>
        <strain evidence="3">ATCC 33931 / DSM 2075 / LMG 7858 / VKM B-1802 / 2st14</strain>
    </source>
</reference>
<dbReference type="Proteomes" id="UP000009047">
    <property type="component" value="Chromosome"/>
</dbReference>
<dbReference type="RefSeq" id="WP_013259419.1">
    <property type="nucleotide sequence ID" value="NC_014365.1"/>
</dbReference>
<dbReference type="AlphaFoldDB" id="E1QK87"/>
<dbReference type="KEGG" id="dbr:Deba_2626"/>
<feature type="signal peptide" evidence="1">
    <location>
        <begin position="1"/>
        <end position="22"/>
    </location>
</feature>
<evidence type="ECO:0000313" key="3">
    <source>
        <dbReference type="Proteomes" id="UP000009047"/>
    </source>
</evidence>
<dbReference type="HOGENOM" id="CLU_1812649_0_0_7"/>
<dbReference type="EMBL" id="CP002085">
    <property type="protein sequence ID" value="ADK85980.1"/>
    <property type="molecule type" value="Genomic_DNA"/>
</dbReference>
<proteinExistence type="predicted"/>
<feature type="chain" id="PRO_5003150326" evidence="1">
    <location>
        <begin position="23"/>
        <end position="142"/>
    </location>
</feature>
<protein>
    <submittedName>
        <fullName evidence="2">Uncharacterized protein</fullName>
    </submittedName>
</protein>